<feature type="coiled-coil region" evidence="1">
    <location>
        <begin position="195"/>
        <end position="222"/>
    </location>
</feature>
<sequence>MGLCNTKHNKNDAYRDFCKLRISTLFADLDESINKKKKIIGIVEYFMDKYFEYNIDVLCIQGIYGINIIKDLINAFKKKINEYNNNVIGNKNIYLEFYPDIEVQQNNSFYMSTCEDYKDNKYCNKLIVSRHSFLQTSNIEICCKDNILYRSPKTKINDSDDNISIRKYMQLVNINVDGTIVSVYNVELEPDSTGISNIKERKIQLNNIINNVKNNKNNLLDANMRKFTYGDVTYIASNRDIHIVTGMFHINEIKNNVLNQEYINMNKILNGLDINRWIKCLRNDNNNIVSNIKLTKDVYTFLISDDICDIHDISLKSQKIFEKHNAVIVSSNIMKNSINMNKFTYYPEDTVIMIYKPRIIISKKTDINATNKFIQNIHNENNNNENINNESMNINKKNVCFNIYENMNINKKNVCFNNYENTNINKKNVCFDDKLFDNYESNNKMYDIINSFIINEINNNDNSEIINETINETINNETIDNMTIDEKINETINDETINNMTINDETINNMTIDDRTIDNMTIDDRTIDNMTIDDITIENMTIDNRTIDNIIINETINDRTINNNEILFSSDDEANDEIIKIIEIYHKKIDFVSI</sequence>
<reference evidence="2" key="1">
    <citation type="journal article" date="2020" name="Nature">
        <title>Giant virus diversity and host interactions through global metagenomics.</title>
        <authorList>
            <person name="Schulz F."/>
            <person name="Roux S."/>
            <person name="Paez-Espino D."/>
            <person name="Jungbluth S."/>
            <person name="Walsh D.A."/>
            <person name="Denef V.J."/>
            <person name="McMahon K.D."/>
            <person name="Konstantinidis K.T."/>
            <person name="Eloe-Fadrosh E.A."/>
            <person name="Kyrpides N.C."/>
            <person name="Woyke T."/>
        </authorList>
    </citation>
    <scope>NUCLEOTIDE SEQUENCE</scope>
    <source>
        <strain evidence="2">GVMAG-M-3300010160-60</strain>
    </source>
</reference>
<keyword evidence="1" id="KW-0175">Coiled coil</keyword>
<evidence type="ECO:0000313" key="2">
    <source>
        <dbReference type="EMBL" id="QHS90339.1"/>
    </source>
</evidence>
<dbReference type="AlphaFoldDB" id="A0A6C0BFH2"/>
<accession>A0A6C0BFH2</accession>
<evidence type="ECO:0000256" key="1">
    <source>
        <dbReference type="SAM" id="Coils"/>
    </source>
</evidence>
<proteinExistence type="predicted"/>
<dbReference type="EMBL" id="MN739132">
    <property type="protein sequence ID" value="QHS90339.1"/>
    <property type="molecule type" value="Genomic_DNA"/>
</dbReference>
<name>A0A6C0BFH2_9ZZZZ</name>
<organism evidence="2">
    <name type="scientific">viral metagenome</name>
    <dbReference type="NCBI Taxonomy" id="1070528"/>
    <lineage>
        <taxon>unclassified sequences</taxon>
        <taxon>metagenomes</taxon>
        <taxon>organismal metagenomes</taxon>
    </lineage>
</organism>
<protein>
    <submittedName>
        <fullName evidence="2">Uncharacterized protein</fullName>
    </submittedName>
</protein>